<keyword evidence="3" id="KW-0436">Ligase</keyword>
<evidence type="ECO:0000256" key="3">
    <source>
        <dbReference type="ARBA" id="ARBA00022598"/>
    </source>
</evidence>
<feature type="compositionally biased region" description="Basic and acidic residues" evidence="10">
    <location>
        <begin position="92"/>
        <end position="115"/>
    </location>
</feature>
<keyword evidence="5" id="KW-0067">ATP-binding</keyword>
<evidence type="ECO:0000256" key="4">
    <source>
        <dbReference type="ARBA" id="ARBA00022741"/>
    </source>
</evidence>
<dbReference type="InterPro" id="IPR004154">
    <property type="entry name" value="Anticodon-bd"/>
</dbReference>
<gene>
    <name evidence="12" type="ORF">PCOR1329_LOCUS68574</name>
</gene>
<evidence type="ECO:0000256" key="9">
    <source>
        <dbReference type="ARBA" id="ARBA00049515"/>
    </source>
</evidence>
<dbReference type="Gene3D" id="3.40.50.800">
    <property type="entry name" value="Anticodon-binding domain"/>
    <property type="match status" value="1"/>
</dbReference>
<dbReference type="InterPro" id="IPR036621">
    <property type="entry name" value="Anticodon-bd_dom_sf"/>
</dbReference>
<evidence type="ECO:0000259" key="11">
    <source>
        <dbReference type="PROSITE" id="PS50862"/>
    </source>
</evidence>
<proteinExistence type="inferred from homology"/>
<dbReference type="InterPro" id="IPR033728">
    <property type="entry name" value="ThrRS_core"/>
</dbReference>
<dbReference type="PROSITE" id="PS50862">
    <property type="entry name" value="AA_TRNA_LIGASE_II"/>
    <property type="match status" value="1"/>
</dbReference>
<keyword evidence="6" id="KW-0648">Protein biosynthesis</keyword>
<evidence type="ECO:0000256" key="5">
    <source>
        <dbReference type="ARBA" id="ARBA00022840"/>
    </source>
</evidence>
<dbReference type="PANTHER" id="PTHR11451">
    <property type="entry name" value="THREONINE-TRNA LIGASE"/>
    <property type="match status" value="1"/>
</dbReference>
<comment type="caution">
    <text evidence="12">The sequence shown here is derived from an EMBL/GenBank/DDBJ whole genome shotgun (WGS) entry which is preliminary data.</text>
</comment>
<comment type="similarity">
    <text evidence="1">Belongs to the class-II aminoacyl-tRNA synthetase family.</text>
</comment>
<feature type="domain" description="Aminoacyl-transfer RNA synthetases class-II family profile" evidence="11">
    <location>
        <begin position="367"/>
        <end position="692"/>
    </location>
</feature>
<evidence type="ECO:0000256" key="6">
    <source>
        <dbReference type="ARBA" id="ARBA00022917"/>
    </source>
</evidence>
<dbReference type="NCBIfam" id="TIGR00418">
    <property type="entry name" value="thrS"/>
    <property type="match status" value="1"/>
</dbReference>
<organism evidence="12 13">
    <name type="scientific">Prorocentrum cordatum</name>
    <dbReference type="NCBI Taxonomy" id="2364126"/>
    <lineage>
        <taxon>Eukaryota</taxon>
        <taxon>Sar</taxon>
        <taxon>Alveolata</taxon>
        <taxon>Dinophyceae</taxon>
        <taxon>Prorocentrales</taxon>
        <taxon>Prorocentraceae</taxon>
        <taxon>Prorocentrum</taxon>
    </lineage>
</organism>
<dbReference type="InterPro" id="IPR036282">
    <property type="entry name" value="Glutathione-S-Trfase_C_sf"/>
</dbReference>
<feature type="region of interest" description="Disordered" evidence="10">
    <location>
        <begin position="814"/>
        <end position="853"/>
    </location>
</feature>
<dbReference type="SMART" id="SM00863">
    <property type="entry name" value="tRNA_SAD"/>
    <property type="match status" value="1"/>
</dbReference>
<protein>
    <recommendedName>
        <fullName evidence="2">threonine--tRNA ligase</fullName>
        <ecNumber evidence="2">6.1.1.3</ecNumber>
    </recommendedName>
    <alternativeName>
        <fullName evidence="8">Threonyl-tRNA synthetase</fullName>
    </alternativeName>
</protein>
<dbReference type="Gene3D" id="3.30.980.10">
    <property type="entry name" value="Threonyl-trna Synthetase, Chain A, domain 2"/>
    <property type="match status" value="1"/>
</dbReference>
<dbReference type="Pfam" id="PF00587">
    <property type="entry name" value="tRNA-synt_2b"/>
    <property type="match status" value="1"/>
</dbReference>
<feature type="compositionally biased region" description="Basic and acidic residues" evidence="10">
    <location>
        <begin position="43"/>
        <end position="81"/>
    </location>
</feature>
<evidence type="ECO:0000256" key="2">
    <source>
        <dbReference type="ARBA" id="ARBA00013163"/>
    </source>
</evidence>
<dbReference type="SUPFAM" id="SSF55186">
    <property type="entry name" value="ThrRS/AlaRS common domain"/>
    <property type="match status" value="1"/>
</dbReference>
<dbReference type="SUPFAM" id="SSF55681">
    <property type="entry name" value="Class II aaRS and biotin synthetases"/>
    <property type="match status" value="1"/>
</dbReference>
<keyword evidence="13" id="KW-1185">Reference proteome</keyword>
<name>A0ABN9WLU0_9DINO</name>
<dbReference type="CDD" id="cd00771">
    <property type="entry name" value="ThrRS_core"/>
    <property type="match status" value="1"/>
</dbReference>
<feature type="non-terminal residue" evidence="12">
    <location>
        <position position="1"/>
    </location>
</feature>
<dbReference type="PRINTS" id="PR01047">
    <property type="entry name" value="TRNASYNTHTHR"/>
</dbReference>
<dbReference type="InterPro" id="IPR018163">
    <property type="entry name" value="Thr/Ala-tRNA-synth_IIc_edit"/>
</dbReference>
<dbReference type="Gene3D" id="3.10.20.30">
    <property type="match status" value="1"/>
</dbReference>
<dbReference type="SUPFAM" id="SSF52954">
    <property type="entry name" value="Class II aaRS ABD-related"/>
    <property type="match status" value="1"/>
</dbReference>
<keyword evidence="7" id="KW-0030">Aminoacyl-tRNA synthetase</keyword>
<evidence type="ECO:0000256" key="7">
    <source>
        <dbReference type="ARBA" id="ARBA00023146"/>
    </source>
</evidence>
<dbReference type="InterPro" id="IPR002314">
    <property type="entry name" value="aa-tRNA-synt_IIb"/>
</dbReference>
<dbReference type="CDD" id="cd00860">
    <property type="entry name" value="ThrRS_anticodon"/>
    <property type="match status" value="1"/>
</dbReference>
<dbReference type="InterPro" id="IPR002320">
    <property type="entry name" value="Thr-tRNA-ligase_IIa"/>
</dbReference>
<dbReference type="Proteomes" id="UP001189429">
    <property type="component" value="Unassembled WGS sequence"/>
</dbReference>
<dbReference type="Gene3D" id="3.30.54.20">
    <property type="match status" value="1"/>
</dbReference>
<dbReference type="PANTHER" id="PTHR11451:SF46">
    <property type="entry name" value="THREONINE--TRNA LIGASE"/>
    <property type="match status" value="1"/>
</dbReference>
<dbReference type="Gene3D" id="3.30.930.10">
    <property type="entry name" value="Bira Bifunctional Protein, Domain 2"/>
    <property type="match status" value="1"/>
</dbReference>
<dbReference type="Pfam" id="PF07973">
    <property type="entry name" value="tRNA_SAD"/>
    <property type="match status" value="1"/>
</dbReference>
<dbReference type="InterPro" id="IPR047246">
    <property type="entry name" value="ThrRS_anticodon"/>
</dbReference>
<dbReference type="Pfam" id="PF03129">
    <property type="entry name" value="HGTP_anticodon"/>
    <property type="match status" value="1"/>
</dbReference>
<evidence type="ECO:0000313" key="13">
    <source>
        <dbReference type="Proteomes" id="UP001189429"/>
    </source>
</evidence>
<accession>A0ABN9WLU0</accession>
<feature type="compositionally biased region" description="Polar residues" evidence="10">
    <location>
        <begin position="836"/>
        <end position="846"/>
    </location>
</feature>
<dbReference type="InterPro" id="IPR045864">
    <property type="entry name" value="aa-tRNA-synth_II/BPL/LPL"/>
</dbReference>
<dbReference type="InterPro" id="IPR012675">
    <property type="entry name" value="Beta-grasp_dom_sf"/>
</dbReference>
<evidence type="ECO:0000256" key="1">
    <source>
        <dbReference type="ARBA" id="ARBA00008226"/>
    </source>
</evidence>
<dbReference type="EMBL" id="CAUYUJ010018951">
    <property type="protein sequence ID" value="CAK0887548.1"/>
    <property type="molecule type" value="Genomic_DNA"/>
</dbReference>
<evidence type="ECO:0000256" key="8">
    <source>
        <dbReference type="ARBA" id="ARBA00031900"/>
    </source>
</evidence>
<feature type="region of interest" description="Disordered" evidence="10">
    <location>
        <begin position="1"/>
        <end position="115"/>
    </location>
</feature>
<keyword evidence="4" id="KW-0547">Nucleotide-binding</keyword>
<evidence type="ECO:0000313" key="12">
    <source>
        <dbReference type="EMBL" id="CAK0887548.1"/>
    </source>
</evidence>
<reference evidence="12" key="1">
    <citation type="submission" date="2023-10" db="EMBL/GenBank/DDBJ databases">
        <authorList>
            <person name="Chen Y."/>
            <person name="Shah S."/>
            <person name="Dougan E. K."/>
            <person name="Thang M."/>
            <person name="Chan C."/>
        </authorList>
    </citation>
    <scope>NUCLEOTIDE SEQUENCE [LARGE SCALE GENOMIC DNA]</scope>
</reference>
<dbReference type="EC" id="6.1.1.3" evidence="2"/>
<sequence length="915" mass="102965">AILWPQGAALPAPFVRPRRRRAFLRSESASGRRAAGGHGGGRASRDGGRGPKDRRGGQVRGRVHDPEERSVHPAPDRRVGEADQEAQGGARRQAEERHQDRAAGRNDQGRQGLRDHADGHRIAKGISKGLADSVVVAKLIYKEKVESLKQVVAADAESDEEQDEDEQSVLWDVSRPLEGSCRMELLKFDHPQGQDVFWHSSAHILGQAMERQYGCHLTIGPALESGFYYDGFFGSKKLGQEDFEGLQKVMMEISKENQPYERCVLTKEEALELFSENPFKVQLITNKVPDGSLTSCYRSGPLVDLCRGPHLPSTGRAKAFAVTKNSAAFWLGDQNLDSLQRVYGISFPSDKHLKDWKKFQEEAAKRDHRAIGKAQDLFFHHPIASPGSTFWFPMGARIYNTLIDFMRSEYRLRGFTEVVTPNMYTAKLFMTSGHYQNYADGMYSLDIEKELWMLKPMNCPGHFLMFDSKVRSYKELPIRYADFGTLHRNEASGALTGLTRVRRFQQDDAHIFVSMQGVKNEVVDALAFLDYVYKIFGFTATYALSTRPKKALGAKTLWDDAEAQLKAALNESGREWSLNPGDGAFYGPKIDIRLQDAMKRKHQCGTIQLDFQMPIRFNLQFKKEGVDDVPEDKEDDKDFKGAEEKNAKGEVIWREGKLKTGFERPVVIHRAILGSVERMSAILIEHYAGKWPFWLSPRQVMVVPVSAQYNEYGEWVVKQLTLHGVYADVETSGKTLPKKVREAQMAQWNYICVVGEKEEGALGVNVRQRDVEKPLGDFSMLDFITKLKAEGMPCSQKLNTFEAYKGRLPDVPAAVPAAPAQGSPAAPRGDAKRQPLNRQNSLQQRKPQLAGDVEDDVESFLEGHPYVKGFRPSSADAELFAQLSQTGFPETPNLRRWYEHVDSFTPMQRASWAAA</sequence>
<comment type="catalytic activity">
    <reaction evidence="9">
        <text>tRNA(Thr) + L-threonine + ATP = L-threonyl-tRNA(Thr) + AMP + diphosphate + H(+)</text>
        <dbReference type="Rhea" id="RHEA:24624"/>
        <dbReference type="Rhea" id="RHEA-COMP:9670"/>
        <dbReference type="Rhea" id="RHEA-COMP:9704"/>
        <dbReference type="ChEBI" id="CHEBI:15378"/>
        <dbReference type="ChEBI" id="CHEBI:30616"/>
        <dbReference type="ChEBI" id="CHEBI:33019"/>
        <dbReference type="ChEBI" id="CHEBI:57926"/>
        <dbReference type="ChEBI" id="CHEBI:78442"/>
        <dbReference type="ChEBI" id="CHEBI:78534"/>
        <dbReference type="ChEBI" id="CHEBI:456215"/>
        <dbReference type="EC" id="6.1.1.3"/>
    </reaction>
</comment>
<dbReference type="SUPFAM" id="SSF47616">
    <property type="entry name" value="GST C-terminal domain-like"/>
    <property type="match status" value="1"/>
</dbReference>
<dbReference type="InterPro" id="IPR012947">
    <property type="entry name" value="tRNA_SAD"/>
</dbReference>
<dbReference type="InterPro" id="IPR006195">
    <property type="entry name" value="aa-tRNA-synth_II"/>
</dbReference>
<feature type="compositionally biased region" description="Low complexity" evidence="10">
    <location>
        <begin position="814"/>
        <end position="827"/>
    </location>
</feature>
<dbReference type="HAMAP" id="MF_00184">
    <property type="entry name" value="Thr_tRNA_synth"/>
    <property type="match status" value="1"/>
</dbReference>
<evidence type="ECO:0000256" key="10">
    <source>
        <dbReference type="SAM" id="MobiDB-lite"/>
    </source>
</evidence>